<dbReference type="InterPro" id="IPR050352">
    <property type="entry name" value="ABCG_transporters"/>
</dbReference>
<evidence type="ECO:0000313" key="8">
    <source>
        <dbReference type="Proteomes" id="UP000054560"/>
    </source>
</evidence>
<reference evidence="7 8" key="1">
    <citation type="submission" date="2011-02" db="EMBL/GenBank/DDBJ databases">
        <title>The Genome Sequence of Sphaeroforma arctica JP610.</title>
        <authorList>
            <consortium name="The Broad Institute Genome Sequencing Platform"/>
            <person name="Russ C."/>
            <person name="Cuomo C."/>
            <person name="Young S.K."/>
            <person name="Zeng Q."/>
            <person name="Gargeya S."/>
            <person name="Alvarado L."/>
            <person name="Berlin A."/>
            <person name="Chapman S.B."/>
            <person name="Chen Z."/>
            <person name="Freedman E."/>
            <person name="Gellesch M."/>
            <person name="Goldberg J."/>
            <person name="Griggs A."/>
            <person name="Gujja S."/>
            <person name="Heilman E."/>
            <person name="Heiman D."/>
            <person name="Howarth C."/>
            <person name="Mehta T."/>
            <person name="Neiman D."/>
            <person name="Pearson M."/>
            <person name="Roberts A."/>
            <person name="Saif S."/>
            <person name="Shea T."/>
            <person name="Shenoy N."/>
            <person name="Sisk P."/>
            <person name="Stolte C."/>
            <person name="Sykes S."/>
            <person name="White J."/>
            <person name="Yandava C."/>
            <person name="Burger G."/>
            <person name="Gray M.W."/>
            <person name="Holland P.W.H."/>
            <person name="King N."/>
            <person name="Lang F.B.F."/>
            <person name="Roger A.J."/>
            <person name="Ruiz-Trillo I."/>
            <person name="Haas B."/>
            <person name="Nusbaum C."/>
            <person name="Birren B."/>
        </authorList>
    </citation>
    <scope>NUCLEOTIDE SEQUENCE [LARGE SCALE GENOMIC DNA]</scope>
    <source>
        <strain evidence="7 8">JP610</strain>
    </source>
</reference>
<evidence type="ECO:0000256" key="5">
    <source>
        <dbReference type="ARBA" id="ARBA00023136"/>
    </source>
</evidence>
<organism evidence="7 8">
    <name type="scientific">Sphaeroforma arctica JP610</name>
    <dbReference type="NCBI Taxonomy" id="667725"/>
    <lineage>
        <taxon>Eukaryota</taxon>
        <taxon>Ichthyosporea</taxon>
        <taxon>Ichthyophonida</taxon>
        <taxon>Sphaeroforma</taxon>
    </lineage>
</organism>
<feature type="non-terminal residue" evidence="7">
    <location>
        <position position="1"/>
    </location>
</feature>
<evidence type="ECO:0000256" key="3">
    <source>
        <dbReference type="ARBA" id="ARBA00022692"/>
    </source>
</evidence>
<dbReference type="SUPFAM" id="SSF52540">
    <property type="entry name" value="P-loop containing nucleoside triphosphate hydrolases"/>
    <property type="match status" value="1"/>
</dbReference>
<dbReference type="RefSeq" id="XP_014146386.1">
    <property type="nucleotide sequence ID" value="XM_014290911.1"/>
</dbReference>
<evidence type="ECO:0000256" key="4">
    <source>
        <dbReference type="ARBA" id="ARBA00022989"/>
    </source>
</evidence>
<dbReference type="GeneID" id="25915462"/>
<dbReference type="Pfam" id="PF00005">
    <property type="entry name" value="ABC_tran"/>
    <property type="match status" value="1"/>
</dbReference>
<keyword evidence="8" id="KW-1185">Reference proteome</keyword>
<keyword evidence="2" id="KW-0813">Transport</keyword>
<dbReference type="OrthoDB" id="66620at2759"/>
<dbReference type="InterPro" id="IPR027417">
    <property type="entry name" value="P-loop_NTPase"/>
</dbReference>
<dbReference type="GO" id="GO:0016020">
    <property type="term" value="C:membrane"/>
    <property type="evidence" value="ECO:0007669"/>
    <property type="project" value="UniProtKB-SubCell"/>
</dbReference>
<dbReference type="GO" id="GO:0016887">
    <property type="term" value="F:ATP hydrolysis activity"/>
    <property type="evidence" value="ECO:0007669"/>
    <property type="project" value="InterPro"/>
</dbReference>
<dbReference type="PANTHER" id="PTHR48041:SF2">
    <property type="entry name" value="ATP-DEPENDENT PERMEASE-RELATED"/>
    <property type="match status" value="1"/>
</dbReference>
<dbReference type="EMBL" id="KQ246969">
    <property type="protein sequence ID" value="KNC72484.1"/>
    <property type="molecule type" value="Genomic_DNA"/>
</dbReference>
<keyword evidence="5" id="KW-0472">Membrane</keyword>
<dbReference type="GO" id="GO:0005524">
    <property type="term" value="F:ATP binding"/>
    <property type="evidence" value="ECO:0007669"/>
    <property type="project" value="InterPro"/>
</dbReference>
<dbReference type="InterPro" id="IPR003439">
    <property type="entry name" value="ABC_transporter-like_ATP-bd"/>
</dbReference>
<dbReference type="Proteomes" id="UP000054560">
    <property type="component" value="Unassembled WGS sequence"/>
</dbReference>
<gene>
    <name evidence="7" type="ORF">SARC_14958</name>
</gene>
<dbReference type="AlphaFoldDB" id="A0A0L0F764"/>
<proteinExistence type="predicted"/>
<evidence type="ECO:0000259" key="6">
    <source>
        <dbReference type="Pfam" id="PF00005"/>
    </source>
</evidence>
<protein>
    <recommendedName>
        <fullName evidence="6">ABC transporter domain-containing protein</fullName>
    </recommendedName>
</protein>
<evidence type="ECO:0000256" key="1">
    <source>
        <dbReference type="ARBA" id="ARBA00004141"/>
    </source>
</evidence>
<dbReference type="Gene3D" id="3.40.50.300">
    <property type="entry name" value="P-loop containing nucleotide triphosphate hydrolases"/>
    <property type="match status" value="1"/>
</dbReference>
<evidence type="ECO:0000256" key="2">
    <source>
        <dbReference type="ARBA" id="ARBA00022448"/>
    </source>
</evidence>
<keyword evidence="4" id="KW-1133">Transmembrane helix</keyword>
<dbReference type="eggNOG" id="KOG0061">
    <property type="taxonomic scope" value="Eukaryota"/>
</dbReference>
<accession>A0A0L0F764</accession>
<feature type="domain" description="ABC transporter" evidence="6">
    <location>
        <begin position="5"/>
        <end position="35"/>
    </location>
</feature>
<keyword evidence="3" id="KW-0812">Transmembrane</keyword>
<dbReference type="STRING" id="667725.A0A0L0F764"/>
<dbReference type="PANTHER" id="PTHR48041">
    <property type="entry name" value="ABC TRANSPORTER G FAMILY MEMBER 28"/>
    <property type="match status" value="1"/>
</dbReference>
<evidence type="ECO:0000313" key="7">
    <source>
        <dbReference type="EMBL" id="KNC72484.1"/>
    </source>
</evidence>
<comment type="subcellular location">
    <subcellularLocation>
        <location evidence="1">Membrane</location>
        <topology evidence="1">Multi-pass membrane protein</topology>
    </subcellularLocation>
</comment>
<feature type="non-terminal residue" evidence="7">
    <location>
        <position position="73"/>
    </location>
</feature>
<sequence length="73" mass="8020">NSVHRGISGGELRRLSIAAELVTGPALLYLDEPTSSLDSYNAHVVIDCLKSLVMQKKTMVILTIHQPSSRLFQ</sequence>
<name>A0A0L0F764_9EUKA</name>
<dbReference type="GO" id="GO:0042626">
    <property type="term" value="F:ATPase-coupled transmembrane transporter activity"/>
    <property type="evidence" value="ECO:0007669"/>
    <property type="project" value="TreeGrafter"/>
</dbReference>